<gene>
    <name evidence="2" type="ORF">SCUCBS95973_002300</name>
</gene>
<proteinExistence type="predicted"/>
<feature type="region of interest" description="Disordered" evidence="1">
    <location>
        <begin position="309"/>
        <end position="351"/>
    </location>
</feature>
<sequence>MFKLARLGRPGQWILHHEELYHPSIDTRPNVRATKQSVVIQHLPFYAGRWVKDNHKNIGFELSWSGTGPPPDFEDDFFWKAKVRDILKKLEQVKEGSVEPQFSPDEVQALEAMEADEDHAFARFRAEPPVADPTPEEEAAFSKIQHVIFFIKAAMDELWNSGLAGKWVLHYEDLFLPQYDTWSRERYDDDNDDGDPPVMVEVDSHSRLRFDSRASITLPDFKDPDWWKQKLAELEAKSAEVEAGTLTKHHFNEHQLRRIQLLDLALENKKVFTQEPFEIIGANGTVANAVPVKAANTAVDHLSTLRQHVQPVEQRDSPRGRRQEQSASNSGGNTQTETANKYRPSAASKAT</sequence>
<evidence type="ECO:0000313" key="3">
    <source>
        <dbReference type="Proteomes" id="UP001642405"/>
    </source>
</evidence>
<comment type="caution">
    <text evidence="2">The sequence shown here is derived from an EMBL/GenBank/DDBJ whole genome shotgun (WGS) entry which is preliminary data.</text>
</comment>
<evidence type="ECO:0000313" key="2">
    <source>
        <dbReference type="EMBL" id="CAK7214919.1"/>
    </source>
</evidence>
<keyword evidence="3" id="KW-1185">Reference proteome</keyword>
<dbReference type="EMBL" id="CAWUHB010000009">
    <property type="protein sequence ID" value="CAK7214919.1"/>
    <property type="molecule type" value="Genomic_DNA"/>
</dbReference>
<accession>A0ABP0B6H6</accession>
<dbReference type="Proteomes" id="UP001642405">
    <property type="component" value="Unassembled WGS sequence"/>
</dbReference>
<name>A0ABP0B6H6_9PEZI</name>
<feature type="compositionally biased region" description="Basic and acidic residues" evidence="1">
    <location>
        <begin position="313"/>
        <end position="324"/>
    </location>
</feature>
<feature type="compositionally biased region" description="Polar residues" evidence="1">
    <location>
        <begin position="325"/>
        <end position="339"/>
    </location>
</feature>
<reference evidence="2 3" key="1">
    <citation type="submission" date="2024-01" db="EMBL/GenBank/DDBJ databases">
        <authorList>
            <person name="Allen C."/>
            <person name="Tagirdzhanova G."/>
        </authorList>
    </citation>
    <scope>NUCLEOTIDE SEQUENCE [LARGE SCALE GENOMIC DNA]</scope>
</reference>
<organism evidence="2 3">
    <name type="scientific">Sporothrix curviconia</name>
    <dbReference type="NCBI Taxonomy" id="1260050"/>
    <lineage>
        <taxon>Eukaryota</taxon>
        <taxon>Fungi</taxon>
        <taxon>Dikarya</taxon>
        <taxon>Ascomycota</taxon>
        <taxon>Pezizomycotina</taxon>
        <taxon>Sordariomycetes</taxon>
        <taxon>Sordariomycetidae</taxon>
        <taxon>Ophiostomatales</taxon>
        <taxon>Ophiostomataceae</taxon>
        <taxon>Sporothrix</taxon>
    </lineage>
</organism>
<protein>
    <submittedName>
        <fullName evidence="2">Uncharacterized protein</fullName>
    </submittedName>
</protein>
<evidence type="ECO:0000256" key="1">
    <source>
        <dbReference type="SAM" id="MobiDB-lite"/>
    </source>
</evidence>